<accession>A0AA35Z9R6</accession>
<dbReference type="Proteomes" id="UP001177003">
    <property type="component" value="Chromosome 5"/>
</dbReference>
<evidence type="ECO:0000313" key="1">
    <source>
        <dbReference type="EMBL" id="CAI9288047.1"/>
    </source>
</evidence>
<sequence length="113" mass="13198">MNTTFWRRYKLGCFLPPNIPIPLKVKGSCKICNLMEIEKMENTTDDEKTTSLKASILSKYDEVFHAHTSDIKKVNEKITIDCEKFLQYYEDSCSQMEASSKSLQQQEYEITKK</sequence>
<name>A0AA35Z9R6_LACSI</name>
<reference evidence="1" key="1">
    <citation type="submission" date="2023-04" db="EMBL/GenBank/DDBJ databases">
        <authorList>
            <person name="Vijverberg K."/>
            <person name="Xiong W."/>
            <person name="Schranz E."/>
        </authorList>
    </citation>
    <scope>NUCLEOTIDE SEQUENCE</scope>
</reference>
<protein>
    <submittedName>
        <fullName evidence="1">Uncharacterized protein</fullName>
    </submittedName>
</protein>
<proteinExistence type="predicted"/>
<keyword evidence="2" id="KW-1185">Reference proteome</keyword>
<dbReference type="EMBL" id="OX465081">
    <property type="protein sequence ID" value="CAI9288047.1"/>
    <property type="molecule type" value="Genomic_DNA"/>
</dbReference>
<gene>
    <name evidence="1" type="ORF">LSALG_LOCUS27373</name>
</gene>
<dbReference type="AlphaFoldDB" id="A0AA35Z9R6"/>
<evidence type="ECO:0000313" key="2">
    <source>
        <dbReference type="Proteomes" id="UP001177003"/>
    </source>
</evidence>
<organism evidence="1 2">
    <name type="scientific">Lactuca saligna</name>
    <name type="common">Willowleaf lettuce</name>
    <dbReference type="NCBI Taxonomy" id="75948"/>
    <lineage>
        <taxon>Eukaryota</taxon>
        <taxon>Viridiplantae</taxon>
        <taxon>Streptophyta</taxon>
        <taxon>Embryophyta</taxon>
        <taxon>Tracheophyta</taxon>
        <taxon>Spermatophyta</taxon>
        <taxon>Magnoliopsida</taxon>
        <taxon>eudicotyledons</taxon>
        <taxon>Gunneridae</taxon>
        <taxon>Pentapetalae</taxon>
        <taxon>asterids</taxon>
        <taxon>campanulids</taxon>
        <taxon>Asterales</taxon>
        <taxon>Asteraceae</taxon>
        <taxon>Cichorioideae</taxon>
        <taxon>Cichorieae</taxon>
        <taxon>Lactucinae</taxon>
        <taxon>Lactuca</taxon>
    </lineage>
</organism>